<evidence type="ECO:0000256" key="2">
    <source>
        <dbReference type="SAM" id="SignalP"/>
    </source>
</evidence>
<dbReference type="Gene3D" id="1.25.40.10">
    <property type="entry name" value="Tetratricopeptide repeat domain"/>
    <property type="match status" value="1"/>
</dbReference>
<protein>
    <recommendedName>
        <fullName evidence="5">Tetratricopeptide repeat protein</fullName>
    </recommendedName>
</protein>
<dbReference type="Proteomes" id="UP000664277">
    <property type="component" value="Unassembled WGS sequence"/>
</dbReference>
<organism evidence="3 4">
    <name type="scientific">Candidatus Obscuribacter phosphatis</name>
    <dbReference type="NCBI Taxonomy" id="1906157"/>
    <lineage>
        <taxon>Bacteria</taxon>
        <taxon>Bacillati</taxon>
        <taxon>Candidatus Melainabacteria</taxon>
        <taxon>Candidatus Obscuribacterales</taxon>
        <taxon>Candidatus Obscuribacteraceae</taxon>
        <taxon>Candidatus Obscuribacter</taxon>
    </lineage>
</organism>
<accession>A0A8J7P709</accession>
<proteinExistence type="predicted"/>
<dbReference type="InterPro" id="IPR011990">
    <property type="entry name" value="TPR-like_helical_dom_sf"/>
</dbReference>
<evidence type="ECO:0000313" key="3">
    <source>
        <dbReference type="EMBL" id="MBN8659314.1"/>
    </source>
</evidence>
<evidence type="ECO:0008006" key="5">
    <source>
        <dbReference type="Google" id="ProtNLM"/>
    </source>
</evidence>
<feature type="signal peptide" evidence="2">
    <location>
        <begin position="1"/>
        <end position="25"/>
    </location>
</feature>
<keyword evidence="2" id="KW-0732">Signal</keyword>
<comment type="caution">
    <text evidence="3">The sequence shown here is derived from an EMBL/GenBank/DDBJ whole genome shotgun (WGS) entry which is preliminary data.</text>
</comment>
<dbReference type="SUPFAM" id="SSF48452">
    <property type="entry name" value="TPR-like"/>
    <property type="match status" value="1"/>
</dbReference>
<feature type="chain" id="PRO_5035186516" description="Tetratricopeptide repeat protein" evidence="2">
    <location>
        <begin position="26"/>
        <end position="1405"/>
    </location>
</feature>
<feature type="coiled-coil region" evidence="1">
    <location>
        <begin position="472"/>
        <end position="503"/>
    </location>
</feature>
<keyword evidence="1" id="KW-0175">Coiled coil</keyword>
<name>A0A8J7P709_9BACT</name>
<evidence type="ECO:0000313" key="4">
    <source>
        <dbReference type="Proteomes" id="UP000664277"/>
    </source>
</evidence>
<sequence length="1405" mass="159805">MFKRRTYLISLAPGLALLLLATPFAQCGHSSQSLQYNLSNAFTFKFKDYAKPVSFDLARLRDGTVCAHFAVPNTNQTDSQDICEVADYKVRDRFLFDIAKRFAGQSDTSVTIKYIERDLSESSVTLKRVAAFRPGSNHSDVYFAQQLISDNSANSKAFGDGYSNYRTVDDSISGGLDQMAAVYRNIDLEVNHPYKSSLFLLNAVYDGAFLALQMGDFEQADKYSRLIQNADDSELSKVAKSNENNLAKLSFAAKDYSLAEKLTKALMLDTGSREKKNTIESLKDNQEWLALFHYAQVLHAKQDSHFKETVNRLYKYSEVFAERDITIPIELANWLVELGEVDKARNCLKTINKGCDSALRCLENKDKSSVLNDLSEIVEATCAYADFETKHGKPELAVKGYCKLIEFLERHFSEVNWINQEKIDSTKHRFTDVCKGLALAYDACGNHRAEIYWLNRALNIIERAEVTYVPEYSELKELLEQANKHVEQANLETKERRQNLNDAAPERASLQLKVTSQERFDLLRQAYQALKNKDEALSWEALNKLIDNYKALGRLGESQLNFYYCLLEFARSASDSGSYNLSDRVLNELANTAPLLERNPSVLGWIEIEQQVNNCRKDPNKTDWSNIVQNDLFENIMPAERCRLISKQYYLAHDYARARLFADKAIELASTDVLQRGLALLNDCCLSMKTSLLADSPERDFSKKTALAQLNEAVNSTIDYKPYRDPQQVLSYEKEYRHLLAETASVAAETKLATDVLPLLELASKHLPKRHEDIAEEIDISSTRKATKTINTVQKAKADISGRKPLFYFRNDFSDSDLTFGMVKCLIAIGRYQEAYKLFSSSDCLTDNFSPRSELESAKLVLLETCGTAKEKRALYREILEAKDLRNSALAENLISEYTTKLKMIKVPQEEQTASQLYEALQNTLSKKSAELGSLRLTAKAIPNTNEMRRYLMQLTQQVEQTKDDAPRLASLAKDVTNHIFEAISKEPKLLSGDLLCDLALWEAKHGRQEQCLKHTLKSVEESNEPIELLFQSNKVFEIINCLDTNGATKTADSLLSQYLKVRQKKFGKLYTGYLTDRANAFLRSIRLKRENEASDHLNEIQSIDSRKIENSLFTEEVNPVVSISLAMGGNISLKKLVWLDRTKEMPYSLLELRLSFLKKIISYQLKTLPADHFSLALTHLSIGEVLAQLGRKKEAHTELQSAWNILDKHKPHSDILETIENLTDKLNVHSVKKNTKALKTDEPSRSQEATKKSTYYGDIQNTSLHSETEPLDLQTRINLFSQLYQETKEVAPYSDRCCSLLRIMADDCEKVGDFKRQASALADLVSIYEHRNILELSIRKISFAWRNPCSLNRLELYRRLVTALKQDKQIEAAKRYATKAAEFIPSDARSMETEALERIRAIVN</sequence>
<dbReference type="EMBL" id="JAFLCK010000003">
    <property type="protein sequence ID" value="MBN8659314.1"/>
    <property type="molecule type" value="Genomic_DNA"/>
</dbReference>
<evidence type="ECO:0000256" key="1">
    <source>
        <dbReference type="SAM" id="Coils"/>
    </source>
</evidence>
<reference evidence="3" key="1">
    <citation type="submission" date="2021-02" db="EMBL/GenBank/DDBJ databases">
        <title>Genome-Resolved Metagenomics of a Microbial Community Performing Photosynthetic Biological Nutrient Removal.</title>
        <authorList>
            <person name="Mcdaniel E.A."/>
        </authorList>
    </citation>
    <scope>NUCLEOTIDE SEQUENCE</scope>
    <source>
        <strain evidence="3">UWPOB_OBS1</strain>
    </source>
</reference>
<gene>
    <name evidence="3" type="ORF">J0M35_03050</name>
</gene>